<evidence type="ECO:0000313" key="2">
    <source>
        <dbReference type="Proteomes" id="UP000002217"/>
    </source>
</evidence>
<reference evidence="1 2" key="1">
    <citation type="journal article" date="2009" name="Stand. Genomic Sci.">
        <title>Complete genome sequence of Desulfotomaculum acetoxidans type strain (5575).</title>
        <authorList>
            <person name="Spring S."/>
            <person name="Lapidus A."/>
            <person name="Schroder M."/>
            <person name="Gleim D."/>
            <person name="Sims D."/>
            <person name="Meincke L."/>
            <person name="Glavina Del Rio T."/>
            <person name="Tice H."/>
            <person name="Copeland A."/>
            <person name="Cheng J.F."/>
            <person name="Lucas S."/>
            <person name="Chen F."/>
            <person name="Nolan M."/>
            <person name="Bruce D."/>
            <person name="Goodwin L."/>
            <person name="Pitluck S."/>
            <person name="Ivanova N."/>
            <person name="Mavromatis K."/>
            <person name="Mikhailova N."/>
            <person name="Pati A."/>
            <person name="Chen A."/>
            <person name="Palaniappan K."/>
            <person name="Land M."/>
            <person name="Hauser L."/>
            <person name="Chang Y.J."/>
            <person name="Jeffries C.D."/>
            <person name="Chain P."/>
            <person name="Saunders E."/>
            <person name="Brettin T."/>
            <person name="Detter J.C."/>
            <person name="Goker M."/>
            <person name="Bristow J."/>
            <person name="Eisen J.A."/>
            <person name="Markowitz V."/>
            <person name="Hugenholtz P."/>
            <person name="Kyrpides N.C."/>
            <person name="Klenk H.P."/>
            <person name="Han C."/>
        </authorList>
    </citation>
    <scope>NUCLEOTIDE SEQUENCE [LARGE SCALE GENOMIC DNA]</scope>
    <source>
        <strain evidence="2">ATCC 49208 / DSM 771 / VKM B-1644</strain>
    </source>
</reference>
<dbReference type="OrthoDB" id="9845308at2"/>
<dbReference type="KEGG" id="dae:Dtox_1704"/>
<sequence length="240" mass="27476">MSNRLIKLKYVFCSTSQLGVVLINERIHKESLDGLQINNEESSLHALIRELPLAFMGEILLKGSLCISQNLAQKLLLVLVKAKEELHKIDVDIKKHALSFKIVVKKKRNMYGCLLKIKKIEINAKSNYLILHLAEPPQIRTNSVLQNIFVGIGTKVTHMNSGEEFIINYLFGNKRGIDYSDNRITMDLRKMAYINEIYSREIFGLKLIDVVDIKEVIINEGMVEIFWDVAMPSVESFNLD</sequence>
<keyword evidence="2" id="KW-1185">Reference proteome</keyword>
<dbReference type="STRING" id="485916.Dtox_1704"/>
<organism evidence="1 2">
    <name type="scientific">Desulfofarcimen acetoxidans (strain ATCC 49208 / DSM 771 / KCTC 5769 / VKM B-1644 / 5575)</name>
    <name type="common">Desulfotomaculum acetoxidans</name>
    <dbReference type="NCBI Taxonomy" id="485916"/>
    <lineage>
        <taxon>Bacteria</taxon>
        <taxon>Bacillati</taxon>
        <taxon>Bacillota</taxon>
        <taxon>Clostridia</taxon>
        <taxon>Eubacteriales</taxon>
        <taxon>Peptococcaceae</taxon>
        <taxon>Desulfofarcimen</taxon>
    </lineage>
</organism>
<protein>
    <submittedName>
        <fullName evidence="1">Uncharacterized protein</fullName>
    </submittedName>
</protein>
<dbReference type="AlphaFoldDB" id="C8VWY5"/>
<dbReference type="RefSeq" id="WP_015757272.1">
    <property type="nucleotide sequence ID" value="NC_013216.1"/>
</dbReference>
<dbReference type="Proteomes" id="UP000002217">
    <property type="component" value="Chromosome"/>
</dbReference>
<proteinExistence type="predicted"/>
<name>C8VWY5_DESAS</name>
<dbReference type="EMBL" id="CP001720">
    <property type="protein sequence ID" value="ACV62561.1"/>
    <property type="molecule type" value="Genomic_DNA"/>
</dbReference>
<evidence type="ECO:0000313" key="1">
    <source>
        <dbReference type="EMBL" id="ACV62561.1"/>
    </source>
</evidence>
<accession>C8VWY5</accession>
<dbReference type="HOGENOM" id="CLU_1154969_0_0_9"/>
<gene>
    <name evidence="1" type="ordered locus">Dtox_1704</name>
</gene>